<evidence type="ECO:0000256" key="3">
    <source>
        <dbReference type="SAM" id="Phobius"/>
    </source>
</evidence>
<proteinExistence type="predicted"/>
<feature type="coiled-coil region" evidence="1">
    <location>
        <begin position="102"/>
        <end position="147"/>
    </location>
</feature>
<evidence type="ECO:0000256" key="2">
    <source>
        <dbReference type="SAM" id="MobiDB-lite"/>
    </source>
</evidence>
<feature type="transmembrane region" description="Helical" evidence="3">
    <location>
        <begin position="6"/>
        <end position="24"/>
    </location>
</feature>
<evidence type="ECO:0000313" key="5">
    <source>
        <dbReference type="Proteomes" id="UP000271241"/>
    </source>
</evidence>
<reference evidence="5" key="1">
    <citation type="journal article" date="2018" name="Nat. Microbiol.">
        <title>Leveraging single-cell genomics to expand the fungal tree of life.</title>
        <authorList>
            <person name="Ahrendt S.R."/>
            <person name="Quandt C.A."/>
            <person name="Ciobanu D."/>
            <person name="Clum A."/>
            <person name="Salamov A."/>
            <person name="Andreopoulos B."/>
            <person name="Cheng J.F."/>
            <person name="Woyke T."/>
            <person name="Pelin A."/>
            <person name="Henrissat B."/>
            <person name="Reynolds N.K."/>
            <person name="Benny G.L."/>
            <person name="Smith M.E."/>
            <person name="James T.Y."/>
            <person name="Grigoriev I.V."/>
        </authorList>
    </citation>
    <scope>NUCLEOTIDE SEQUENCE [LARGE SCALE GENOMIC DNA]</scope>
    <source>
        <strain evidence="5">RSA 1356</strain>
    </source>
</reference>
<keyword evidence="3" id="KW-1133">Transmembrane helix</keyword>
<evidence type="ECO:0000256" key="1">
    <source>
        <dbReference type="SAM" id="Coils"/>
    </source>
</evidence>
<feature type="compositionally biased region" description="Gly residues" evidence="2">
    <location>
        <begin position="35"/>
        <end position="45"/>
    </location>
</feature>
<dbReference type="Proteomes" id="UP000271241">
    <property type="component" value="Unassembled WGS sequence"/>
</dbReference>
<protein>
    <submittedName>
        <fullName evidence="4">Uncharacterized protein</fullName>
    </submittedName>
</protein>
<keyword evidence="1" id="KW-0175">Coiled coil</keyword>
<organism evidence="4 5">
    <name type="scientific">Thamnocephalis sphaerospora</name>
    <dbReference type="NCBI Taxonomy" id="78915"/>
    <lineage>
        <taxon>Eukaryota</taxon>
        <taxon>Fungi</taxon>
        <taxon>Fungi incertae sedis</taxon>
        <taxon>Zoopagomycota</taxon>
        <taxon>Zoopagomycotina</taxon>
        <taxon>Zoopagomycetes</taxon>
        <taxon>Zoopagales</taxon>
        <taxon>Sigmoideomycetaceae</taxon>
        <taxon>Thamnocephalis</taxon>
    </lineage>
</organism>
<sequence length="306" mass="32631">MHPLLIRGLIAMGVAGVIALAAVLKGMPKADGEDGNIGGGNGTSGGSTSSGSRRRRRSSDASAKGKAAATGARHFDDDSLRYRAHSLPKHSEEDLQEEMSYLRAIEQANERHRAQLLKEEADLKAMEAELERRRHALTNDMELFEAALDRMDLNSEMGAFDYLDAFGQTAGPSSMSASQPVFVHSVPLWEAQDSNDGDEDEDTSADAMDSSLHVPMFPADSLNSQSHSDVLEVGSTFTSELSVLEVGNDTLQRADDESDDAATLSAHDSVASVDSDLLAPVLPVLSPSTRSIDISVGDSWSEIGSV</sequence>
<feature type="region of interest" description="Disordered" evidence="2">
    <location>
        <begin position="32"/>
        <end position="74"/>
    </location>
</feature>
<gene>
    <name evidence="4" type="ORF">THASP1DRAFT_22145</name>
</gene>
<dbReference type="AlphaFoldDB" id="A0A4P9XV25"/>
<evidence type="ECO:0000313" key="4">
    <source>
        <dbReference type="EMBL" id="RKP10103.1"/>
    </source>
</evidence>
<accession>A0A4P9XV25</accession>
<keyword evidence="3" id="KW-0812">Transmembrane</keyword>
<dbReference type="EMBL" id="KZ992470">
    <property type="protein sequence ID" value="RKP10103.1"/>
    <property type="molecule type" value="Genomic_DNA"/>
</dbReference>
<feature type="compositionally biased region" description="Low complexity" evidence="2">
    <location>
        <begin position="60"/>
        <end position="72"/>
    </location>
</feature>
<name>A0A4P9XV25_9FUNG</name>
<keyword evidence="3" id="KW-0472">Membrane</keyword>
<keyword evidence="5" id="KW-1185">Reference proteome</keyword>